<evidence type="ECO:0000313" key="1">
    <source>
        <dbReference type="EMBL" id="KKN56616.1"/>
    </source>
</evidence>
<protein>
    <submittedName>
        <fullName evidence="1">Uncharacterized protein</fullName>
    </submittedName>
</protein>
<gene>
    <name evidence="1" type="ORF">LCGC14_0570280</name>
</gene>
<proteinExistence type="predicted"/>
<accession>A0A0F9U5N3</accession>
<sequence length="170" mass="18345">MNVNRYVDHEAIPIIVGVASGVTVEQGDMMFLDKDDNLRNDGSSTADNYAYPFEYHRISGSSLTLNKASVKDYFLGVSLDDVDGVNNTIIQKVSIGTTGKYNLDMKPAKTIRTGQMFGASGTTTASDLLNQKVMKVTDTSLALGYFAEAKVHALTADVIITSIIGEPNKI</sequence>
<dbReference type="EMBL" id="LAZR01000836">
    <property type="protein sequence ID" value="KKN56616.1"/>
    <property type="molecule type" value="Genomic_DNA"/>
</dbReference>
<dbReference type="AlphaFoldDB" id="A0A0F9U5N3"/>
<organism evidence="1">
    <name type="scientific">marine sediment metagenome</name>
    <dbReference type="NCBI Taxonomy" id="412755"/>
    <lineage>
        <taxon>unclassified sequences</taxon>
        <taxon>metagenomes</taxon>
        <taxon>ecological metagenomes</taxon>
    </lineage>
</organism>
<reference evidence="1" key="1">
    <citation type="journal article" date="2015" name="Nature">
        <title>Complex archaea that bridge the gap between prokaryotes and eukaryotes.</title>
        <authorList>
            <person name="Spang A."/>
            <person name="Saw J.H."/>
            <person name="Jorgensen S.L."/>
            <person name="Zaremba-Niedzwiedzka K."/>
            <person name="Martijn J."/>
            <person name="Lind A.E."/>
            <person name="van Eijk R."/>
            <person name="Schleper C."/>
            <person name="Guy L."/>
            <person name="Ettema T.J."/>
        </authorList>
    </citation>
    <scope>NUCLEOTIDE SEQUENCE</scope>
</reference>
<name>A0A0F9U5N3_9ZZZZ</name>
<comment type="caution">
    <text evidence="1">The sequence shown here is derived from an EMBL/GenBank/DDBJ whole genome shotgun (WGS) entry which is preliminary data.</text>
</comment>